<comment type="caution">
    <text evidence="2">The sequence shown here is derived from an EMBL/GenBank/DDBJ whole genome shotgun (WGS) entry which is preliminary data.</text>
</comment>
<keyword evidence="1" id="KW-0732">Signal</keyword>
<dbReference type="EMBL" id="LRGB01001005">
    <property type="protein sequence ID" value="KZS14087.1"/>
    <property type="molecule type" value="Genomic_DNA"/>
</dbReference>
<accession>A0A164XCS2</accession>
<dbReference type="Proteomes" id="UP000076858">
    <property type="component" value="Unassembled WGS sequence"/>
</dbReference>
<protein>
    <submittedName>
        <fullName evidence="2">Uncharacterized protein</fullName>
    </submittedName>
</protein>
<reference evidence="2 3" key="1">
    <citation type="submission" date="2016-03" db="EMBL/GenBank/DDBJ databases">
        <title>EvidentialGene: Evidence-directed Construction of Genes on Genomes.</title>
        <authorList>
            <person name="Gilbert D.G."/>
            <person name="Choi J.-H."/>
            <person name="Mockaitis K."/>
            <person name="Colbourne J."/>
            <person name="Pfrender M."/>
        </authorList>
    </citation>
    <scope>NUCLEOTIDE SEQUENCE [LARGE SCALE GENOMIC DNA]</scope>
    <source>
        <strain evidence="2 3">Xinb3</strain>
        <tissue evidence="2">Complete organism</tissue>
    </source>
</reference>
<organism evidence="2 3">
    <name type="scientific">Daphnia magna</name>
    <dbReference type="NCBI Taxonomy" id="35525"/>
    <lineage>
        <taxon>Eukaryota</taxon>
        <taxon>Metazoa</taxon>
        <taxon>Ecdysozoa</taxon>
        <taxon>Arthropoda</taxon>
        <taxon>Crustacea</taxon>
        <taxon>Branchiopoda</taxon>
        <taxon>Diplostraca</taxon>
        <taxon>Cladocera</taxon>
        <taxon>Anomopoda</taxon>
        <taxon>Daphniidae</taxon>
        <taxon>Daphnia</taxon>
    </lineage>
</organism>
<keyword evidence="3" id="KW-1185">Reference proteome</keyword>
<name>A0A164XCS2_9CRUS</name>
<gene>
    <name evidence="2" type="ORF">APZ42_020728</name>
</gene>
<evidence type="ECO:0000313" key="2">
    <source>
        <dbReference type="EMBL" id="KZS14087.1"/>
    </source>
</evidence>
<sequence>MRLLFHSLMLSLSAWPTDSASAMYSNANASTLGTRSNKIGYQVMYTNSHFSYEILKRSELLENVVGLDVKGRIGRIAQQGAAQSKSSKILMNSTATAALDGSTKEEFQPPSCSVFKENQALVRQFHIAHTKYNGILYLQYIAYTIHWPYSNYRLGPQKGG</sequence>
<evidence type="ECO:0000313" key="3">
    <source>
        <dbReference type="Proteomes" id="UP000076858"/>
    </source>
</evidence>
<feature type="signal peptide" evidence="1">
    <location>
        <begin position="1"/>
        <end position="19"/>
    </location>
</feature>
<feature type="chain" id="PRO_5007854351" evidence="1">
    <location>
        <begin position="20"/>
        <end position="160"/>
    </location>
</feature>
<dbReference type="AlphaFoldDB" id="A0A164XCS2"/>
<evidence type="ECO:0000256" key="1">
    <source>
        <dbReference type="SAM" id="SignalP"/>
    </source>
</evidence>
<proteinExistence type="predicted"/>